<evidence type="ECO:0000313" key="2">
    <source>
        <dbReference type="Proteomes" id="UP000008514"/>
    </source>
</evidence>
<dbReference type="AlphaFoldDB" id="K4IAY9"/>
<accession>K4IAY9</accession>
<evidence type="ECO:0000313" key="1">
    <source>
        <dbReference type="EMBL" id="AFU67782.1"/>
    </source>
</evidence>
<dbReference type="EMBL" id="CP003879">
    <property type="protein sequence ID" value="AFU67782.1"/>
    <property type="molecule type" value="Genomic_DNA"/>
</dbReference>
<proteinExistence type="predicted"/>
<dbReference type="KEGG" id="ptq:P700755_000785"/>
<keyword evidence="2" id="KW-1185">Reference proteome</keyword>
<dbReference type="Proteomes" id="UP000008514">
    <property type="component" value="Chromosome"/>
</dbReference>
<protein>
    <submittedName>
        <fullName evidence="1">Uncharacterized protein</fullName>
    </submittedName>
</protein>
<sequence>MLLFDTFILCFFRARQIFKFEKEHSSSGVDCDRDKKNIEPIEVMYR</sequence>
<dbReference type="HOGENOM" id="CLU_3188115_0_0_10"/>
<gene>
    <name evidence="1" type="ordered locus">P700755_000785</name>
</gene>
<organism evidence="1 2">
    <name type="scientific">Psychroflexus torquis (strain ATCC 700755 / CIP 106069 / ACAM 623)</name>
    <dbReference type="NCBI Taxonomy" id="313595"/>
    <lineage>
        <taxon>Bacteria</taxon>
        <taxon>Pseudomonadati</taxon>
        <taxon>Bacteroidota</taxon>
        <taxon>Flavobacteriia</taxon>
        <taxon>Flavobacteriales</taxon>
        <taxon>Flavobacteriaceae</taxon>
        <taxon>Psychroflexus</taxon>
    </lineage>
</organism>
<reference evidence="1" key="1">
    <citation type="submission" date="2006-03" db="EMBL/GenBank/DDBJ databases">
        <authorList>
            <person name="Bowman J."/>
            <person name="Ferriera S."/>
            <person name="Johnson J."/>
            <person name="Kravitz S."/>
            <person name="Halpern A."/>
            <person name="Remington K."/>
            <person name="Beeson K."/>
            <person name="Tran B."/>
            <person name="Rogers Y.-H."/>
            <person name="Friedman R."/>
            <person name="Venter J.C."/>
        </authorList>
    </citation>
    <scope>NUCLEOTIDE SEQUENCE [LARGE SCALE GENOMIC DNA]</scope>
    <source>
        <strain evidence="1">ATCC 700755</strain>
    </source>
</reference>
<name>K4IAY9_PSYTT</name>
<reference evidence="1" key="2">
    <citation type="submission" date="2012-09" db="EMBL/GenBank/DDBJ databases">
        <title>The complete sequence of Psychroflexus torquis an extreme psychrophile from sea-ice that is stimulated by light.</title>
        <authorList>
            <person name="Feng S."/>
            <person name="Powell S.M."/>
            <person name="Bowman J.P."/>
        </authorList>
    </citation>
    <scope>NUCLEOTIDE SEQUENCE [LARGE SCALE GENOMIC DNA]</scope>
    <source>
        <strain evidence="1">ATCC 700755</strain>
    </source>
</reference>